<dbReference type="EMBL" id="KZ805844">
    <property type="protein sequence ID" value="PVH91541.1"/>
    <property type="molecule type" value="Genomic_DNA"/>
</dbReference>
<dbReference type="OrthoDB" id="449487at2759"/>
<keyword evidence="4" id="KW-1185">Reference proteome</keyword>
<dbReference type="InterPro" id="IPR036866">
    <property type="entry name" value="RibonucZ/Hydroxyglut_hydro"/>
</dbReference>
<reference evidence="3 4" key="1">
    <citation type="journal article" date="2018" name="Sci. Rep.">
        <title>Comparative genomics provides insights into the lifestyle and reveals functional heterogeneity of dark septate endophytic fungi.</title>
        <authorList>
            <person name="Knapp D.G."/>
            <person name="Nemeth J.B."/>
            <person name="Barry K."/>
            <person name="Hainaut M."/>
            <person name="Henrissat B."/>
            <person name="Johnson J."/>
            <person name="Kuo A."/>
            <person name="Lim J.H.P."/>
            <person name="Lipzen A."/>
            <person name="Nolan M."/>
            <person name="Ohm R.A."/>
            <person name="Tamas L."/>
            <person name="Grigoriev I.V."/>
            <person name="Spatafora J.W."/>
            <person name="Nagy L.G."/>
            <person name="Kovacs G.M."/>
        </authorList>
    </citation>
    <scope>NUCLEOTIDE SEQUENCE [LARGE SCALE GENOMIC DNA]</scope>
    <source>
        <strain evidence="3 4">DSE2036</strain>
    </source>
</reference>
<dbReference type="SUPFAM" id="SSF56281">
    <property type="entry name" value="Metallo-hydrolase/oxidoreductase"/>
    <property type="match status" value="1"/>
</dbReference>
<feature type="signal peptide" evidence="1">
    <location>
        <begin position="1"/>
        <end position="19"/>
    </location>
</feature>
<dbReference type="Pfam" id="PF00753">
    <property type="entry name" value="Lactamase_B"/>
    <property type="match status" value="1"/>
</dbReference>
<feature type="non-terminal residue" evidence="3">
    <location>
        <position position="225"/>
    </location>
</feature>
<dbReference type="PANTHER" id="PTHR42951">
    <property type="entry name" value="METALLO-BETA-LACTAMASE DOMAIN-CONTAINING"/>
    <property type="match status" value="1"/>
</dbReference>
<dbReference type="Proteomes" id="UP000244855">
    <property type="component" value="Unassembled WGS sequence"/>
</dbReference>
<dbReference type="AlphaFoldDB" id="A0A2V1D0M2"/>
<dbReference type="InterPro" id="IPR050855">
    <property type="entry name" value="NDM-1-like"/>
</dbReference>
<dbReference type="CDD" id="cd16276">
    <property type="entry name" value="metallo-hydrolase-like_MBL-fold"/>
    <property type="match status" value="1"/>
</dbReference>
<evidence type="ECO:0000313" key="3">
    <source>
        <dbReference type="EMBL" id="PVH91541.1"/>
    </source>
</evidence>
<evidence type="ECO:0000313" key="4">
    <source>
        <dbReference type="Proteomes" id="UP000244855"/>
    </source>
</evidence>
<protein>
    <submittedName>
        <fullName evidence="3">Metallo-hydrolase/oxidoreductase</fullName>
    </submittedName>
</protein>
<feature type="chain" id="PRO_5016140211" evidence="1">
    <location>
        <begin position="20"/>
        <end position="225"/>
    </location>
</feature>
<name>A0A2V1D0M2_9PLEO</name>
<keyword evidence="1" id="KW-0732">Signal</keyword>
<dbReference type="PANTHER" id="PTHR42951:SF22">
    <property type="entry name" value="METALLO BETA-LACTAMASE SUPERFAMILY LIPOPROTEIN"/>
    <property type="match status" value="1"/>
</dbReference>
<dbReference type="SMART" id="SM00849">
    <property type="entry name" value="Lactamase_B"/>
    <property type="match status" value="1"/>
</dbReference>
<organism evidence="3 4">
    <name type="scientific">Periconia macrospinosa</name>
    <dbReference type="NCBI Taxonomy" id="97972"/>
    <lineage>
        <taxon>Eukaryota</taxon>
        <taxon>Fungi</taxon>
        <taxon>Dikarya</taxon>
        <taxon>Ascomycota</taxon>
        <taxon>Pezizomycotina</taxon>
        <taxon>Dothideomycetes</taxon>
        <taxon>Pleosporomycetidae</taxon>
        <taxon>Pleosporales</taxon>
        <taxon>Massarineae</taxon>
        <taxon>Periconiaceae</taxon>
        <taxon>Periconia</taxon>
    </lineage>
</organism>
<evidence type="ECO:0000259" key="2">
    <source>
        <dbReference type="SMART" id="SM00849"/>
    </source>
</evidence>
<dbReference type="GO" id="GO:0016787">
    <property type="term" value="F:hydrolase activity"/>
    <property type="evidence" value="ECO:0007669"/>
    <property type="project" value="UniProtKB-KW"/>
</dbReference>
<sequence length="225" mass="24418">MRFHSTVLAFSLLTASVVSLSHLPEVTEVWAPLPPLAQGDIIGASGYAIEAFGQGAYMITEGTYQALIVISNEGVILVDAPPILSPFIQQALGNLTSLPLTHIVYSHHHSDHIGAASSFAKPGVKIVAHEITKIKLQALQHPTRPLPTMTFTDDYHLHVGNQTLYLSYKGSNHEPGNIFIYAPTQKVLMVVDLIVPGWVPYAELSLASDVPGYISAHDQILAYDF</sequence>
<keyword evidence="3" id="KW-0378">Hydrolase</keyword>
<proteinExistence type="predicted"/>
<feature type="domain" description="Metallo-beta-lactamase" evidence="2">
    <location>
        <begin position="62"/>
        <end position="217"/>
    </location>
</feature>
<gene>
    <name evidence="3" type="ORF">DM02DRAFT_338272</name>
</gene>
<dbReference type="Gene3D" id="3.60.15.10">
    <property type="entry name" value="Ribonuclease Z/Hydroxyacylglutathione hydrolase-like"/>
    <property type="match status" value="1"/>
</dbReference>
<dbReference type="InterPro" id="IPR001279">
    <property type="entry name" value="Metallo-B-lactamas"/>
</dbReference>
<evidence type="ECO:0000256" key="1">
    <source>
        <dbReference type="SAM" id="SignalP"/>
    </source>
</evidence>
<accession>A0A2V1D0M2</accession>